<dbReference type="EMBL" id="BJNQ01000037">
    <property type="protein sequence ID" value="GEC77068.1"/>
    <property type="molecule type" value="Genomic_DNA"/>
</dbReference>
<feature type="transmembrane region" description="Helical" evidence="1">
    <location>
        <begin position="148"/>
        <end position="170"/>
    </location>
</feature>
<evidence type="ECO:0000313" key="3">
    <source>
        <dbReference type="Proteomes" id="UP000317410"/>
    </source>
</evidence>
<feature type="transmembrane region" description="Helical" evidence="1">
    <location>
        <begin position="69"/>
        <end position="87"/>
    </location>
</feature>
<protein>
    <submittedName>
        <fullName evidence="2">Uncharacterized protein</fullName>
    </submittedName>
</protein>
<keyword evidence="1" id="KW-1133">Transmembrane helix</keyword>
<reference evidence="2 3" key="1">
    <citation type="submission" date="2019-06" db="EMBL/GenBank/DDBJ databases">
        <title>Whole genome shotgun sequence of Microbacterium liquefaciens NBRC 15037.</title>
        <authorList>
            <person name="Hosoyama A."/>
            <person name="Uohara A."/>
            <person name="Ohji S."/>
            <person name="Ichikawa N."/>
        </authorList>
    </citation>
    <scope>NUCLEOTIDE SEQUENCE [LARGE SCALE GENOMIC DNA]</scope>
    <source>
        <strain evidence="2 3">NBRC 15037</strain>
    </source>
</reference>
<accession>A0A4Y4B9A9</accession>
<sequence length="348" mass="36925">MSRNIFSYGLAELLGAALTLPAVSLLLALILTVGIVTFTRGSSSDHRLANLSDDAVMAVNARYTRERRALGIAALAVIFIFMAENIVRGYVLNMADVVSWWQFALPVFVAFVGLGVLLAVIRFGGSARPAHPAVLGARRTWTSFGPRAGLVGAGVAVVALLVTTITAGVASSPDSRGRYIYLEILIPNESIDPIRPWFYGWAYGVPVLACLAALTAVTLVALHLNAVRPFLRPETAGVEQTARSGIAAGAVHLATAAMLLALAGAWRFIASSGSISGLVVQGDTPQSGTYEAAWRYAEFAAIAGWLAPVVEIAGFVLLLLVIRQLRRMPVRDQSPALTTQTTDSEVVR</sequence>
<proteinExistence type="predicted"/>
<name>A0A4Y4B9A9_MICMQ</name>
<feature type="transmembrane region" description="Helical" evidence="1">
    <location>
        <begin position="299"/>
        <end position="322"/>
    </location>
</feature>
<feature type="transmembrane region" description="Helical" evidence="1">
    <location>
        <begin position="245"/>
        <end position="269"/>
    </location>
</feature>
<evidence type="ECO:0000313" key="2">
    <source>
        <dbReference type="EMBL" id="GEC77068.1"/>
    </source>
</evidence>
<keyword evidence="1" id="KW-0812">Transmembrane</keyword>
<gene>
    <name evidence="2" type="ORF">MLI01_32130</name>
</gene>
<dbReference type="Proteomes" id="UP000317410">
    <property type="component" value="Unassembled WGS sequence"/>
</dbReference>
<feature type="transmembrane region" description="Helical" evidence="1">
    <location>
        <begin position="99"/>
        <end position="121"/>
    </location>
</feature>
<keyword evidence="1" id="KW-0472">Membrane</keyword>
<organism evidence="2 3">
    <name type="scientific">Microbacterium maritypicum</name>
    <name type="common">Microbacterium liquefaciens</name>
    <dbReference type="NCBI Taxonomy" id="33918"/>
    <lineage>
        <taxon>Bacteria</taxon>
        <taxon>Bacillati</taxon>
        <taxon>Actinomycetota</taxon>
        <taxon>Actinomycetes</taxon>
        <taxon>Micrococcales</taxon>
        <taxon>Microbacteriaceae</taxon>
        <taxon>Microbacterium</taxon>
    </lineage>
</organism>
<evidence type="ECO:0000256" key="1">
    <source>
        <dbReference type="SAM" id="Phobius"/>
    </source>
</evidence>
<dbReference type="RefSeq" id="WP_141388314.1">
    <property type="nucleotide sequence ID" value="NZ_BJNQ01000037.1"/>
</dbReference>
<feature type="transmembrane region" description="Helical" evidence="1">
    <location>
        <begin position="13"/>
        <end position="38"/>
    </location>
</feature>
<feature type="transmembrane region" description="Helical" evidence="1">
    <location>
        <begin position="201"/>
        <end position="224"/>
    </location>
</feature>
<comment type="caution">
    <text evidence="2">The sequence shown here is derived from an EMBL/GenBank/DDBJ whole genome shotgun (WGS) entry which is preliminary data.</text>
</comment>
<dbReference type="AlphaFoldDB" id="A0A4Y4B9A9"/>